<accession>A0AA38ZAU4</accession>
<reference evidence="7 8" key="1">
    <citation type="journal article" date="2023" name="BMC Biotechnol.">
        <title>Vitis rotundifolia cv Carlos genome sequencing.</title>
        <authorList>
            <person name="Huff M."/>
            <person name="Hulse-Kemp A."/>
            <person name="Scheffler B."/>
            <person name="Youngblood R."/>
            <person name="Simpson S."/>
            <person name="Babiker E."/>
            <person name="Staton M."/>
        </authorList>
    </citation>
    <scope>NUCLEOTIDE SEQUENCE [LARGE SCALE GENOMIC DNA]</scope>
    <source>
        <tissue evidence="7">Leaf</tissue>
    </source>
</reference>
<dbReference type="Gene3D" id="1.10.8.430">
    <property type="entry name" value="Helical domain of apoptotic protease-activating factors"/>
    <property type="match status" value="1"/>
</dbReference>
<dbReference type="EMBL" id="JARBHA010000013">
    <property type="protein sequence ID" value="KAJ9685153.1"/>
    <property type="molecule type" value="Genomic_DNA"/>
</dbReference>
<evidence type="ECO:0000256" key="4">
    <source>
        <dbReference type="ARBA" id="ARBA00022840"/>
    </source>
</evidence>
<keyword evidence="4" id="KW-0067">ATP-binding</keyword>
<evidence type="ECO:0000256" key="3">
    <source>
        <dbReference type="ARBA" id="ARBA00022821"/>
    </source>
</evidence>
<keyword evidence="1" id="KW-0677">Repeat</keyword>
<dbReference type="PANTHER" id="PTHR36766:SF40">
    <property type="entry name" value="DISEASE RESISTANCE PROTEIN RGA3"/>
    <property type="match status" value="1"/>
</dbReference>
<dbReference type="InterPro" id="IPR042197">
    <property type="entry name" value="Apaf_helical"/>
</dbReference>
<keyword evidence="8" id="KW-1185">Reference proteome</keyword>
<evidence type="ECO:0000313" key="7">
    <source>
        <dbReference type="EMBL" id="KAJ9685153.1"/>
    </source>
</evidence>
<dbReference type="InterPro" id="IPR041118">
    <property type="entry name" value="Rx_N"/>
</dbReference>
<evidence type="ECO:0000313" key="8">
    <source>
        <dbReference type="Proteomes" id="UP001168098"/>
    </source>
</evidence>
<dbReference type="GO" id="GO:0005524">
    <property type="term" value="F:ATP binding"/>
    <property type="evidence" value="ECO:0007669"/>
    <property type="project" value="UniProtKB-KW"/>
</dbReference>
<dbReference type="PANTHER" id="PTHR36766">
    <property type="entry name" value="PLANT BROAD-SPECTRUM MILDEW RESISTANCE PROTEIN RPW8"/>
    <property type="match status" value="1"/>
</dbReference>
<dbReference type="InterPro" id="IPR027417">
    <property type="entry name" value="P-loop_NTPase"/>
</dbReference>
<feature type="domain" description="NB-ARC" evidence="5">
    <location>
        <begin position="105"/>
        <end position="252"/>
    </location>
</feature>
<comment type="caution">
    <text evidence="7">The sequence shown here is derived from an EMBL/GenBank/DDBJ whole genome shotgun (WGS) entry which is preliminary data.</text>
</comment>
<dbReference type="Pfam" id="PF18052">
    <property type="entry name" value="Rx_N"/>
    <property type="match status" value="1"/>
</dbReference>
<dbReference type="GO" id="GO:0006952">
    <property type="term" value="P:defense response"/>
    <property type="evidence" value="ECO:0007669"/>
    <property type="project" value="UniProtKB-KW"/>
</dbReference>
<dbReference type="GO" id="GO:0043531">
    <property type="term" value="F:ADP binding"/>
    <property type="evidence" value="ECO:0007669"/>
    <property type="project" value="InterPro"/>
</dbReference>
<evidence type="ECO:0000256" key="1">
    <source>
        <dbReference type="ARBA" id="ARBA00022737"/>
    </source>
</evidence>
<dbReference type="AlphaFoldDB" id="A0AA38ZAU4"/>
<dbReference type="Proteomes" id="UP001168098">
    <property type="component" value="Unassembled WGS sequence"/>
</dbReference>
<gene>
    <name evidence="7" type="ORF">PVL29_017259</name>
</gene>
<protein>
    <recommendedName>
        <fullName evidence="9">NB-ARC domain-containing protein</fullName>
    </recommendedName>
</protein>
<dbReference type="Pfam" id="PF00931">
    <property type="entry name" value="NB-ARC"/>
    <property type="match status" value="1"/>
</dbReference>
<name>A0AA38ZAU4_VITRO</name>
<dbReference type="InterPro" id="IPR002182">
    <property type="entry name" value="NB-ARC"/>
</dbReference>
<evidence type="ECO:0000259" key="6">
    <source>
        <dbReference type="Pfam" id="PF18052"/>
    </source>
</evidence>
<proteinExistence type="predicted"/>
<evidence type="ECO:0000256" key="2">
    <source>
        <dbReference type="ARBA" id="ARBA00022741"/>
    </source>
</evidence>
<keyword evidence="2" id="KW-0547">Nucleotide-binding</keyword>
<sequence>MDHSVKEWLGNLKDLAYEEDILDEFAYEALQWELTAKEADHQGRSSKVRKLISTCLGIFNPTEVMRYIKMRSKVWEITRCLRAISAQKSELYIIIGMVLTNEPTKTNFSVVSIMAMGGMGKTTLARLVYDDDETITKHFDKKKPGITKTILNSVTNSQNSDSQDLHQIQEKLRKELKEKNLIVLDDLWNDDYFELDRLCSPFWVEAQGSKILVTTHNNDVANKMRGHKNLHELKQLPYDDCLKIFQTHAFEHMNIDEHPNLESIGRRIVEKCGGSPLAARALGGLLRSELRECEWERVLYSKVWDFIDKECDIIPALRLSYYHLFSQPLRMFSKRMSG</sequence>
<evidence type="ECO:0000259" key="5">
    <source>
        <dbReference type="Pfam" id="PF00931"/>
    </source>
</evidence>
<dbReference type="PRINTS" id="PR00364">
    <property type="entry name" value="DISEASERSIST"/>
</dbReference>
<organism evidence="7 8">
    <name type="scientific">Vitis rotundifolia</name>
    <name type="common">Muscadine grape</name>
    <dbReference type="NCBI Taxonomy" id="103349"/>
    <lineage>
        <taxon>Eukaryota</taxon>
        <taxon>Viridiplantae</taxon>
        <taxon>Streptophyta</taxon>
        <taxon>Embryophyta</taxon>
        <taxon>Tracheophyta</taxon>
        <taxon>Spermatophyta</taxon>
        <taxon>Magnoliopsida</taxon>
        <taxon>eudicotyledons</taxon>
        <taxon>Gunneridae</taxon>
        <taxon>Pentapetalae</taxon>
        <taxon>rosids</taxon>
        <taxon>Vitales</taxon>
        <taxon>Vitaceae</taxon>
        <taxon>Viteae</taxon>
        <taxon>Vitis</taxon>
    </lineage>
</organism>
<dbReference type="Gene3D" id="3.40.50.300">
    <property type="entry name" value="P-loop containing nucleotide triphosphate hydrolases"/>
    <property type="match status" value="1"/>
</dbReference>
<dbReference type="SUPFAM" id="SSF52540">
    <property type="entry name" value="P-loop containing nucleoside triphosphate hydrolases"/>
    <property type="match status" value="1"/>
</dbReference>
<evidence type="ECO:0008006" key="9">
    <source>
        <dbReference type="Google" id="ProtNLM"/>
    </source>
</evidence>
<feature type="domain" description="Disease resistance N-terminal" evidence="6">
    <location>
        <begin position="2"/>
        <end position="40"/>
    </location>
</feature>
<keyword evidence="3" id="KW-0611">Plant defense</keyword>